<feature type="region of interest" description="Disordered" evidence="5">
    <location>
        <begin position="1"/>
        <end position="24"/>
    </location>
</feature>
<feature type="domain" description="RING-type" evidence="7">
    <location>
        <begin position="170"/>
        <end position="221"/>
    </location>
</feature>
<dbReference type="OrthoDB" id="48902at2759"/>
<dbReference type="Pfam" id="PF13639">
    <property type="entry name" value="zf-RING_2"/>
    <property type="match status" value="1"/>
</dbReference>
<reference evidence="8" key="1">
    <citation type="journal article" date="2021" name="Sci. Rep.">
        <title>Diploid genomic architecture of Nitzschia inconspicua, an elite biomass production diatom.</title>
        <authorList>
            <person name="Oliver A."/>
            <person name="Podell S."/>
            <person name="Pinowska A."/>
            <person name="Traller J.C."/>
            <person name="Smith S.R."/>
            <person name="McClure R."/>
            <person name="Beliaev A."/>
            <person name="Bohutskyi P."/>
            <person name="Hill E.A."/>
            <person name="Rabines A."/>
            <person name="Zheng H."/>
            <person name="Allen L.Z."/>
            <person name="Kuo A."/>
            <person name="Grigoriev I.V."/>
            <person name="Allen A.E."/>
            <person name="Hazlebeck D."/>
            <person name="Allen E.E."/>
        </authorList>
    </citation>
    <scope>NUCLEOTIDE SEQUENCE</scope>
    <source>
        <strain evidence="8">Hildebrandi</strain>
    </source>
</reference>
<comment type="caution">
    <text evidence="8">The sequence shown here is derived from an EMBL/GenBank/DDBJ whole genome shotgun (WGS) entry which is preliminary data.</text>
</comment>
<protein>
    <submittedName>
        <fullName evidence="8">Ring finger domain containing protein</fullName>
    </submittedName>
</protein>
<gene>
    <name evidence="8" type="ORF">IV203_018023</name>
</gene>
<evidence type="ECO:0000256" key="5">
    <source>
        <dbReference type="SAM" id="MobiDB-lite"/>
    </source>
</evidence>
<dbReference type="SMART" id="SM00184">
    <property type="entry name" value="RING"/>
    <property type="match status" value="1"/>
</dbReference>
<keyword evidence="6" id="KW-1133">Transmembrane helix</keyword>
<proteinExistence type="predicted"/>
<dbReference type="InterPro" id="IPR001841">
    <property type="entry name" value="Znf_RING"/>
</dbReference>
<dbReference type="EMBL" id="JAGRRH010000003">
    <property type="protein sequence ID" value="KAG7371881.1"/>
    <property type="molecule type" value="Genomic_DNA"/>
</dbReference>
<keyword evidence="6" id="KW-0472">Membrane</keyword>
<evidence type="ECO:0000256" key="2">
    <source>
        <dbReference type="ARBA" id="ARBA00022771"/>
    </source>
</evidence>
<name>A0A9K3M4A7_9STRA</name>
<keyword evidence="1" id="KW-0479">Metal-binding</keyword>
<dbReference type="InterPro" id="IPR053238">
    <property type="entry name" value="RING-H2_zinc_finger"/>
</dbReference>
<reference evidence="8" key="2">
    <citation type="submission" date="2021-04" db="EMBL/GenBank/DDBJ databases">
        <authorList>
            <person name="Podell S."/>
        </authorList>
    </citation>
    <scope>NUCLEOTIDE SEQUENCE</scope>
    <source>
        <strain evidence="8">Hildebrandi</strain>
    </source>
</reference>
<dbReference type="GO" id="GO:0008270">
    <property type="term" value="F:zinc ion binding"/>
    <property type="evidence" value="ECO:0007669"/>
    <property type="project" value="UniProtKB-KW"/>
</dbReference>
<accession>A0A9K3M4A7</accession>
<evidence type="ECO:0000256" key="6">
    <source>
        <dbReference type="SAM" id="Phobius"/>
    </source>
</evidence>
<dbReference type="Proteomes" id="UP000693970">
    <property type="component" value="Unassembled WGS sequence"/>
</dbReference>
<evidence type="ECO:0000256" key="3">
    <source>
        <dbReference type="ARBA" id="ARBA00022833"/>
    </source>
</evidence>
<evidence type="ECO:0000313" key="8">
    <source>
        <dbReference type="EMBL" id="KAG7371881.1"/>
    </source>
</evidence>
<keyword evidence="9" id="KW-1185">Reference proteome</keyword>
<evidence type="ECO:0000256" key="4">
    <source>
        <dbReference type="PROSITE-ProRule" id="PRU00175"/>
    </source>
</evidence>
<keyword evidence="3" id="KW-0862">Zinc</keyword>
<feature type="transmembrane region" description="Helical" evidence="6">
    <location>
        <begin position="41"/>
        <end position="59"/>
    </location>
</feature>
<evidence type="ECO:0000313" key="9">
    <source>
        <dbReference type="Proteomes" id="UP000693970"/>
    </source>
</evidence>
<dbReference type="PANTHER" id="PTHR14155">
    <property type="entry name" value="RING FINGER DOMAIN-CONTAINING"/>
    <property type="match status" value="1"/>
</dbReference>
<dbReference type="PROSITE" id="PS50089">
    <property type="entry name" value="ZF_RING_2"/>
    <property type="match status" value="1"/>
</dbReference>
<organism evidence="8 9">
    <name type="scientific">Nitzschia inconspicua</name>
    <dbReference type="NCBI Taxonomy" id="303405"/>
    <lineage>
        <taxon>Eukaryota</taxon>
        <taxon>Sar</taxon>
        <taxon>Stramenopiles</taxon>
        <taxon>Ochrophyta</taxon>
        <taxon>Bacillariophyta</taxon>
        <taxon>Bacillariophyceae</taxon>
        <taxon>Bacillariophycidae</taxon>
        <taxon>Bacillariales</taxon>
        <taxon>Bacillariaceae</taxon>
        <taxon>Nitzschia</taxon>
    </lineage>
</organism>
<keyword evidence="6" id="KW-0812">Transmembrane</keyword>
<dbReference type="AlphaFoldDB" id="A0A9K3M4A7"/>
<keyword evidence="2 4" id="KW-0863">Zinc-finger</keyword>
<sequence>MTSRYELPDITVRQPPPYDEDLAPSGASDGFLSPLMKQRCIIWSIILAAVLSFAFLAWLGHRRRRIEASVEETAATTSAEDSTKSQQIFSNPEIWRNAYHQVFEVLGNQTELDKHNFRPVDAVDVECGHSTVLPEEQDFSSGKTADNNSVLLFHKDPEKKDGQCQTSTTCAVCLDNYRTGDVIVWSYNPECCHVYHKECLVDYLSKRKNPSTEENPCPICRRNFCHVNVA</sequence>
<evidence type="ECO:0000256" key="1">
    <source>
        <dbReference type="ARBA" id="ARBA00022723"/>
    </source>
</evidence>
<dbReference type="PANTHER" id="PTHR14155:SF627">
    <property type="entry name" value="OS06G0192800 PROTEIN"/>
    <property type="match status" value="1"/>
</dbReference>
<evidence type="ECO:0000259" key="7">
    <source>
        <dbReference type="PROSITE" id="PS50089"/>
    </source>
</evidence>